<dbReference type="Pfam" id="PF00001">
    <property type="entry name" value="7tm_1"/>
    <property type="match status" value="1"/>
</dbReference>
<dbReference type="GO" id="GO:0001604">
    <property type="term" value="F:urotensin II receptor activity"/>
    <property type="evidence" value="ECO:0007669"/>
    <property type="project" value="TreeGrafter"/>
</dbReference>
<evidence type="ECO:0000256" key="10">
    <source>
        <dbReference type="SAM" id="Phobius"/>
    </source>
</evidence>
<keyword evidence="5" id="KW-0297">G-protein coupled receptor</keyword>
<dbReference type="GO" id="GO:0005886">
    <property type="term" value="C:plasma membrane"/>
    <property type="evidence" value="ECO:0007669"/>
    <property type="project" value="UniProtKB-SubCell"/>
</dbReference>
<evidence type="ECO:0000256" key="9">
    <source>
        <dbReference type="SAM" id="MobiDB-lite"/>
    </source>
</evidence>
<dbReference type="InterPro" id="IPR000276">
    <property type="entry name" value="GPCR_Rhodpsn"/>
</dbReference>
<evidence type="ECO:0000256" key="1">
    <source>
        <dbReference type="ARBA" id="ARBA00004651"/>
    </source>
</evidence>
<keyword evidence="3 10" id="KW-0812">Transmembrane</keyword>
<accession>A0A671UX29</accession>
<dbReference type="InterPro" id="IPR017452">
    <property type="entry name" value="GPCR_Rhodpsn_7TM"/>
</dbReference>
<evidence type="ECO:0000259" key="11">
    <source>
        <dbReference type="PROSITE" id="PS50262"/>
    </source>
</evidence>
<dbReference type="InParanoid" id="A0A671UX29"/>
<dbReference type="Gene3D" id="1.20.1070.10">
    <property type="entry name" value="Rhodopsin 7-helix transmembrane proteins"/>
    <property type="match status" value="1"/>
</dbReference>
<proteinExistence type="predicted"/>
<feature type="transmembrane region" description="Helical" evidence="10">
    <location>
        <begin position="141"/>
        <end position="164"/>
    </location>
</feature>
<keyword evidence="8" id="KW-0807">Transducer</keyword>
<dbReference type="Proteomes" id="UP000472265">
    <property type="component" value="Chromosome 11"/>
</dbReference>
<dbReference type="Ensembl" id="ENSSAUT00010019648.1">
    <property type="protein sequence ID" value="ENSSAUP00010018604.1"/>
    <property type="gene ID" value="ENSSAUG00010008389.1"/>
</dbReference>
<keyword evidence="13" id="KW-1185">Reference proteome</keyword>
<dbReference type="PRINTS" id="PR00237">
    <property type="entry name" value="GPCRRHODOPSN"/>
</dbReference>
<evidence type="ECO:0000256" key="2">
    <source>
        <dbReference type="ARBA" id="ARBA00022475"/>
    </source>
</evidence>
<evidence type="ECO:0000256" key="4">
    <source>
        <dbReference type="ARBA" id="ARBA00022989"/>
    </source>
</evidence>
<evidence type="ECO:0000313" key="13">
    <source>
        <dbReference type="Proteomes" id="UP000472265"/>
    </source>
</evidence>
<reference evidence="12" key="2">
    <citation type="submission" date="2025-08" db="UniProtKB">
        <authorList>
            <consortium name="Ensembl"/>
        </authorList>
    </citation>
    <scope>IDENTIFICATION</scope>
</reference>
<dbReference type="GeneTree" id="ENSGT00390000009609"/>
<comment type="subcellular location">
    <subcellularLocation>
        <location evidence="1">Cell membrane</location>
        <topology evidence="1">Multi-pass membrane protein</topology>
    </subcellularLocation>
</comment>
<feature type="domain" description="G-protein coupled receptors family 1 profile" evidence="11">
    <location>
        <begin position="43"/>
        <end position="335"/>
    </location>
</feature>
<sequence>MPMNCINHTAHPHNFSCYSPSADGYRYFAVLWGCAVTVVGTVGNLMTFLAFALQPNLRTRFNVLILNLALVDLLYCTVLYPISVDSYLHLRWRTGQLWCSIFSLVFFVLNAVSIGTLCLIAGARYLMVAKRAVFDRVFSDLGLSLLIISQWALALVTLGPLWPANRFDPKVCVCNIDHSKYHPYPIILLTFYFFGGLICVGTFYLLIYRHVQKSSQALLRYRFSPRRSGGKPDSPVQDAIDSGIEISTANTCGQETISQDEINSENSSQSAQSSAAAESATESPSEVVTASPSPTPAPANAASSPPRSSASGDDEEMTHVAAMCLAVLLGFVSCF</sequence>
<keyword evidence="6 10" id="KW-0472">Membrane</keyword>
<gene>
    <name evidence="12" type="primary">LOC115591513</name>
</gene>
<evidence type="ECO:0000256" key="7">
    <source>
        <dbReference type="ARBA" id="ARBA00023170"/>
    </source>
</evidence>
<evidence type="ECO:0000313" key="12">
    <source>
        <dbReference type="Ensembl" id="ENSSAUP00010018604.1"/>
    </source>
</evidence>
<feature type="transmembrane region" description="Helical" evidence="10">
    <location>
        <begin position="29"/>
        <end position="51"/>
    </location>
</feature>
<feature type="region of interest" description="Disordered" evidence="9">
    <location>
        <begin position="258"/>
        <end position="315"/>
    </location>
</feature>
<dbReference type="PANTHER" id="PTHR24230">
    <property type="entry name" value="G-PROTEIN COUPLED RECEPTOR"/>
    <property type="match status" value="1"/>
</dbReference>
<keyword evidence="4 10" id="KW-1133">Transmembrane helix</keyword>
<feature type="compositionally biased region" description="Low complexity" evidence="9">
    <location>
        <begin position="264"/>
        <end position="311"/>
    </location>
</feature>
<keyword evidence="2" id="KW-1003">Cell membrane</keyword>
<dbReference type="AlphaFoldDB" id="A0A671UX29"/>
<protein>
    <recommendedName>
        <fullName evidence="11">G-protein coupled receptors family 1 profile domain-containing protein</fullName>
    </recommendedName>
</protein>
<organism evidence="12 13">
    <name type="scientific">Sparus aurata</name>
    <name type="common">Gilthead sea bream</name>
    <dbReference type="NCBI Taxonomy" id="8175"/>
    <lineage>
        <taxon>Eukaryota</taxon>
        <taxon>Metazoa</taxon>
        <taxon>Chordata</taxon>
        <taxon>Craniata</taxon>
        <taxon>Vertebrata</taxon>
        <taxon>Euteleostomi</taxon>
        <taxon>Actinopterygii</taxon>
        <taxon>Neopterygii</taxon>
        <taxon>Teleostei</taxon>
        <taxon>Neoteleostei</taxon>
        <taxon>Acanthomorphata</taxon>
        <taxon>Eupercaria</taxon>
        <taxon>Spariformes</taxon>
        <taxon>Sparidae</taxon>
        <taxon>Sparus</taxon>
    </lineage>
</organism>
<evidence type="ECO:0000256" key="5">
    <source>
        <dbReference type="ARBA" id="ARBA00023040"/>
    </source>
</evidence>
<feature type="transmembrane region" description="Helical" evidence="10">
    <location>
        <begin position="63"/>
        <end position="83"/>
    </location>
</feature>
<dbReference type="GO" id="GO:0007218">
    <property type="term" value="P:neuropeptide signaling pathway"/>
    <property type="evidence" value="ECO:0007669"/>
    <property type="project" value="TreeGrafter"/>
</dbReference>
<evidence type="ECO:0000256" key="6">
    <source>
        <dbReference type="ARBA" id="ARBA00023136"/>
    </source>
</evidence>
<reference evidence="12" key="1">
    <citation type="submission" date="2021-04" db="EMBL/GenBank/DDBJ databases">
        <authorList>
            <consortium name="Wellcome Sanger Institute Data Sharing"/>
        </authorList>
    </citation>
    <scope>NUCLEOTIDE SEQUENCE [LARGE SCALE GENOMIC DNA]</scope>
</reference>
<evidence type="ECO:0000256" key="8">
    <source>
        <dbReference type="ARBA" id="ARBA00023224"/>
    </source>
</evidence>
<keyword evidence="7" id="KW-0675">Receptor</keyword>
<feature type="transmembrane region" description="Helical" evidence="10">
    <location>
        <begin position="184"/>
        <end position="207"/>
    </location>
</feature>
<reference evidence="12" key="3">
    <citation type="submission" date="2025-09" db="UniProtKB">
        <authorList>
            <consortium name="Ensembl"/>
        </authorList>
    </citation>
    <scope>IDENTIFICATION</scope>
</reference>
<feature type="transmembrane region" description="Helical" evidence="10">
    <location>
        <begin position="95"/>
        <end position="120"/>
    </location>
</feature>
<dbReference type="PROSITE" id="PS50262">
    <property type="entry name" value="G_PROTEIN_RECEP_F1_2"/>
    <property type="match status" value="1"/>
</dbReference>
<name>A0A671UX29_SPAAU</name>
<evidence type="ECO:0000256" key="3">
    <source>
        <dbReference type="ARBA" id="ARBA00022692"/>
    </source>
</evidence>
<dbReference type="PANTHER" id="PTHR24230:SF59">
    <property type="entry name" value="G-PROTEIN COUPLED RECEPTOR 84"/>
    <property type="match status" value="1"/>
</dbReference>
<dbReference type="SUPFAM" id="SSF81321">
    <property type="entry name" value="Family A G protein-coupled receptor-like"/>
    <property type="match status" value="1"/>
</dbReference>